<proteinExistence type="predicted"/>
<feature type="compositionally biased region" description="Basic residues" evidence="1">
    <location>
        <begin position="159"/>
        <end position="175"/>
    </location>
</feature>
<dbReference type="KEGG" id="bxe:Bxe_B0623"/>
<evidence type="ECO:0000313" key="3">
    <source>
        <dbReference type="Proteomes" id="UP000001817"/>
    </source>
</evidence>
<evidence type="ECO:0000256" key="1">
    <source>
        <dbReference type="SAM" id="MobiDB-lite"/>
    </source>
</evidence>
<dbReference type="STRING" id="266265.Bxe_B0623"/>
<gene>
    <name evidence="2" type="ORF">Bxe_B0623</name>
</gene>
<organism evidence="2 3">
    <name type="scientific">Paraburkholderia xenovorans (strain LB400)</name>
    <dbReference type="NCBI Taxonomy" id="266265"/>
    <lineage>
        <taxon>Bacteria</taxon>
        <taxon>Pseudomonadati</taxon>
        <taxon>Pseudomonadota</taxon>
        <taxon>Betaproteobacteria</taxon>
        <taxon>Burkholderiales</taxon>
        <taxon>Burkholderiaceae</taxon>
        <taxon>Paraburkholderia</taxon>
    </lineage>
</organism>
<dbReference type="EMBL" id="CP000271">
    <property type="protein sequence ID" value="ABE35328.1"/>
    <property type="molecule type" value="Genomic_DNA"/>
</dbReference>
<reference evidence="2 3" key="1">
    <citation type="journal article" date="2006" name="Proc. Natl. Acad. Sci. U.S.A.">
        <title>Burkholderia xenovorans LB400 harbors a multi-replicon, 9.73-Mbp genome shaped for versatility.</title>
        <authorList>
            <person name="Chain P.S."/>
            <person name="Denef V.J."/>
            <person name="Konstantinidis K.T."/>
            <person name="Vergez L.M."/>
            <person name="Agullo L."/>
            <person name="Reyes V.L."/>
            <person name="Hauser L."/>
            <person name="Cordova M."/>
            <person name="Gomez L."/>
            <person name="Gonzalez M."/>
            <person name="Land M."/>
            <person name="Lao V."/>
            <person name="Larimer F."/>
            <person name="LiPuma J.J."/>
            <person name="Mahenthiralingam E."/>
            <person name="Malfatti S.A."/>
            <person name="Marx C.J."/>
            <person name="Parnell J.J."/>
            <person name="Ramette A."/>
            <person name="Richardson P."/>
            <person name="Seeger M."/>
            <person name="Smith D."/>
            <person name="Spilker T."/>
            <person name="Sul W.J."/>
            <person name="Tsoi T.V."/>
            <person name="Ulrich L.E."/>
            <person name="Zhulin I.B."/>
            <person name="Tiedje J.M."/>
        </authorList>
    </citation>
    <scope>NUCLEOTIDE SEQUENCE [LARGE SCALE GENOMIC DNA]</scope>
    <source>
        <strain evidence="2 3">LB400</strain>
    </source>
</reference>
<sequence>MERGLPVYLLAISAGASRHLASIPLAENRGNQRRHPMHDRRAVRRGDSFLHLRLAADHHDAIGRTRDRLAIADPEHRVVFFVTDHREHVKAVCRQIRAGHGREGVDRVALHTRGLWIDQLLLREIGNELMAAFIAGERRVERGGVTGDRQRSGAESKQHGQKKAFHKRGRRPDSM</sequence>
<dbReference type="Proteomes" id="UP000001817">
    <property type="component" value="Chromosome 2"/>
</dbReference>
<keyword evidence="3" id="KW-1185">Reference proteome</keyword>
<feature type="region of interest" description="Disordered" evidence="1">
    <location>
        <begin position="142"/>
        <end position="175"/>
    </location>
</feature>
<name>Q13KR1_PARXL</name>
<evidence type="ECO:0000313" key="2">
    <source>
        <dbReference type="EMBL" id="ABE35328.1"/>
    </source>
</evidence>
<accession>Q13KR1</accession>
<dbReference type="AlphaFoldDB" id="Q13KR1"/>
<feature type="compositionally biased region" description="Basic and acidic residues" evidence="1">
    <location>
        <begin position="142"/>
        <end position="158"/>
    </location>
</feature>
<protein>
    <submittedName>
        <fullName evidence="2">Uncharacterized protein</fullName>
    </submittedName>
</protein>